<feature type="compositionally biased region" description="Basic and acidic residues" evidence="1">
    <location>
        <begin position="164"/>
        <end position="186"/>
    </location>
</feature>
<sequence>MSETDPGYTGQQHAGDVGAHRATVGTSTERESVNVPPTRPGAAENARQAEAAREEHETFIPEAPVADERSEAARNQRTEEESLRGEGGADVGEEDDVREDIQRTRRNLGETVSALAGKADVKSRASHAARTAKGKAGHVAETAKGRAGHVAETAKGRAGRAAETVRGRASDVAGKARESTPEHAKDVAAQARRRPVLLVAALGAVLGFMVRRMMMKRRARQQATRPRWFRKM</sequence>
<feature type="region of interest" description="Disordered" evidence="1">
    <location>
        <begin position="129"/>
        <end position="148"/>
    </location>
</feature>
<keyword evidence="4" id="KW-1185">Reference proteome</keyword>
<keyword evidence="2" id="KW-0472">Membrane</keyword>
<dbReference type="AlphaFoldDB" id="A0A4R5FEU6"/>
<protein>
    <submittedName>
        <fullName evidence="3">DUF3618 domain-containing protein</fullName>
    </submittedName>
</protein>
<comment type="caution">
    <text evidence="3">The sequence shown here is derived from an EMBL/GenBank/DDBJ whole genome shotgun (WGS) entry which is preliminary data.</text>
</comment>
<keyword evidence="2" id="KW-0812">Transmembrane</keyword>
<evidence type="ECO:0000256" key="2">
    <source>
        <dbReference type="SAM" id="Phobius"/>
    </source>
</evidence>
<name>A0A4R5FEU6_9ACTN</name>
<accession>A0A4R5FEU6</accession>
<dbReference type="Proteomes" id="UP000295136">
    <property type="component" value="Unassembled WGS sequence"/>
</dbReference>
<dbReference type="Pfam" id="PF12277">
    <property type="entry name" value="DUF3618"/>
    <property type="match status" value="1"/>
</dbReference>
<organism evidence="3 4">
    <name type="scientific">Nonomuraea mesophila</name>
    <dbReference type="NCBI Taxonomy" id="2530382"/>
    <lineage>
        <taxon>Bacteria</taxon>
        <taxon>Bacillati</taxon>
        <taxon>Actinomycetota</taxon>
        <taxon>Actinomycetes</taxon>
        <taxon>Streptosporangiales</taxon>
        <taxon>Streptosporangiaceae</taxon>
        <taxon>Nonomuraea</taxon>
    </lineage>
</organism>
<proteinExistence type="predicted"/>
<feature type="region of interest" description="Disordered" evidence="1">
    <location>
        <begin position="1"/>
        <end position="100"/>
    </location>
</feature>
<feature type="compositionally biased region" description="Basic and acidic residues" evidence="1">
    <location>
        <begin position="50"/>
        <end position="59"/>
    </location>
</feature>
<reference evidence="3 4" key="1">
    <citation type="submission" date="2019-03" db="EMBL/GenBank/DDBJ databases">
        <title>Draft genome sequences of novel Actinobacteria.</title>
        <authorList>
            <person name="Sahin N."/>
            <person name="Ay H."/>
            <person name="Saygin H."/>
        </authorList>
    </citation>
    <scope>NUCLEOTIDE SEQUENCE [LARGE SCALE GENOMIC DNA]</scope>
    <source>
        <strain evidence="3 4">6K102</strain>
    </source>
</reference>
<evidence type="ECO:0000313" key="3">
    <source>
        <dbReference type="EMBL" id="TDE48601.1"/>
    </source>
</evidence>
<dbReference type="EMBL" id="SMLD01000053">
    <property type="protein sequence ID" value="TDE48601.1"/>
    <property type="molecule type" value="Genomic_DNA"/>
</dbReference>
<dbReference type="RefSeq" id="WP_132632021.1">
    <property type="nucleotide sequence ID" value="NZ_SMLD01000053.1"/>
</dbReference>
<feature type="compositionally biased region" description="Basic and acidic residues" evidence="1">
    <location>
        <begin position="66"/>
        <end position="84"/>
    </location>
</feature>
<keyword evidence="2" id="KW-1133">Transmembrane helix</keyword>
<evidence type="ECO:0000313" key="4">
    <source>
        <dbReference type="Proteomes" id="UP000295136"/>
    </source>
</evidence>
<feature type="transmembrane region" description="Helical" evidence="2">
    <location>
        <begin position="196"/>
        <end position="214"/>
    </location>
</feature>
<gene>
    <name evidence="3" type="ORF">E1295_20945</name>
</gene>
<evidence type="ECO:0000256" key="1">
    <source>
        <dbReference type="SAM" id="MobiDB-lite"/>
    </source>
</evidence>
<feature type="region of interest" description="Disordered" evidence="1">
    <location>
        <begin position="164"/>
        <end position="188"/>
    </location>
</feature>
<dbReference type="InterPro" id="IPR022062">
    <property type="entry name" value="DUF3618"/>
</dbReference>